<dbReference type="Proteomes" id="UP000248326">
    <property type="component" value="Unassembled WGS sequence"/>
</dbReference>
<sequence length="116" mass="13095">MTSPHTIDALTTAETNQLQDLEGRIQQGWQSFLDVGEALLTIRDQRLYRATHANFEAYCEERWGWSARHANRLIGAFEVQRQVGPHGLTLRNEATARPLSASPPKRCPSSRKPSKP</sequence>
<dbReference type="EMBL" id="QJSX01000016">
    <property type="protein sequence ID" value="PYE51040.1"/>
    <property type="molecule type" value="Genomic_DNA"/>
</dbReference>
<protein>
    <submittedName>
        <fullName evidence="2">Uncharacterized protein</fullName>
    </submittedName>
</protein>
<reference evidence="2 3" key="1">
    <citation type="submission" date="2018-06" db="EMBL/GenBank/DDBJ databases">
        <title>Genomic Encyclopedia of Type Strains, Phase IV (KMG-IV): sequencing the most valuable type-strain genomes for metagenomic binning, comparative biology and taxonomic classification.</title>
        <authorList>
            <person name="Goeker M."/>
        </authorList>
    </citation>
    <scope>NUCLEOTIDE SEQUENCE [LARGE SCALE GENOMIC DNA]</scope>
    <source>
        <strain evidence="2 3">DSM 18048</strain>
    </source>
</reference>
<evidence type="ECO:0000313" key="3">
    <source>
        <dbReference type="Proteomes" id="UP000248326"/>
    </source>
</evidence>
<organism evidence="2 3">
    <name type="scientific">Deinococcus yavapaiensis KR-236</name>
    <dbReference type="NCBI Taxonomy" id="694435"/>
    <lineage>
        <taxon>Bacteria</taxon>
        <taxon>Thermotogati</taxon>
        <taxon>Deinococcota</taxon>
        <taxon>Deinococci</taxon>
        <taxon>Deinococcales</taxon>
        <taxon>Deinococcaceae</taxon>
        <taxon>Deinococcus</taxon>
    </lineage>
</organism>
<keyword evidence="3" id="KW-1185">Reference proteome</keyword>
<feature type="region of interest" description="Disordered" evidence="1">
    <location>
        <begin position="85"/>
        <end position="116"/>
    </location>
</feature>
<dbReference type="AlphaFoldDB" id="A0A318S777"/>
<comment type="caution">
    <text evidence="2">The sequence shown here is derived from an EMBL/GenBank/DDBJ whole genome shotgun (WGS) entry which is preliminary data.</text>
</comment>
<proteinExistence type="predicted"/>
<gene>
    <name evidence="2" type="ORF">DES52_116107</name>
</gene>
<dbReference type="OrthoDB" id="58743at2"/>
<evidence type="ECO:0000256" key="1">
    <source>
        <dbReference type="SAM" id="MobiDB-lite"/>
    </source>
</evidence>
<dbReference type="RefSeq" id="WP_110888219.1">
    <property type="nucleotide sequence ID" value="NZ_QJSX01000016.1"/>
</dbReference>
<accession>A0A318S777</accession>
<name>A0A318S777_9DEIO</name>
<evidence type="ECO:0000313" key="2">
    <source>
        <dbReference type="EMBL" id="PYE51040.1"/>
    </source>
</evidence>